<organism evidence="4 5">
    <name type="scientific">Halanaerobium saccharolyticum</name>
    <dbReference type="NCBI Taxonomy" id="43595"/>
    <lineage>
        <taxon>Bacteria</taxon>
        <taxon>Bacillati</taxon>
        <taxon>Bacillota</taxon>
        <taxon>Clostridia</taxon>
        <taxon>Halanaerobiales</taxon>
        <taxon>Halanaerobiaceae</taxon>
        <taxon>Halanaerobium</taxon>
    </lineage>
</organism>
<protein>
    <submittedName>
        <fullName evidence="4">Diguanylate cyclase (GGDEF)-like protein</fullName>
    </submittedName>
</protein>
<dbReference type="Proteomes" id="UP000244089">
    <property type="component" value="Unassembled WGS sequence"/>
</dbReference>
<keyword evidence="1" id="KW-0175">Coiled coil</keyword>
<feature type="domain" description="GGDEF" evidence="3">
    <location>
        <begin position="425"/>
        <end position="551"/>
    </location>
</feature>
<reference evidence="4 5" key="1">
    <citation type="submission" date="2018-04" db="EMBL/GenBank/DDBJ databases">
        <title>Subsurface microbial communities from deep shales in Ohio and West Virginia, USA.</title>
        <authorList>
            <person name="Wrighton K."/>
        </authorList>
    </citation>
    <scope>NUCLEOTIDE SEQUENCE [LARGE SCALE GENOMIC DNA]</scope>
    <source>
        <strain evidence="4 5">WC1</strain>
    </source>
</reference>
<dbReference type="SMART" id="SM00267">
    <property type="entry name" value="GGDEF"/>
    <property type="match status" value="1"/>
</dbReference>
<feature type="coiled-coil region" evidence="1">
    <location>
        <begin position="366"/>
        <end position="397"/>
    </location>
</feature>
<dbReference type="InterPro" id="IPR029787">
    <property type="entry name" value="Nucleotide_cyclase"/>
</dbReference>
<dbReference type="PROSITE" id="PS50887">
    <property type="entry name" value="GGDEF"/>
    <property type="match status" value="1"/>
</dbReference>
<keyword evidence="2" id="KW-0472">Membrane</keyword>
<dbReference type="NCBIfam" id="TIGR00254">
    <property type="entry name" value="GGDEF"/>
    <property type="match status" value="1"/>
</dbReference>
<name>A0A2T5RFI3_9FIRM</name>
<keyword evidence="2" id="KW-1133">Transmembrane helix</keyword>
<dbReference type="InterPro" id="IPR043128">
    <property type="entry name" value="Rev_trsase/Diguanyl_cyclase"/>
</dbReference>
<evidence type="ECO:0000256" key="2">
    <source>
        <dbReference type="SAM" id="Phobius"/>
    </source>
</evidence>
<feature type="transmembrane region" description="Helical" evidence="2">
    <location>
        <begin position="344"/>
        <end position="364"/>
    </location>
</feature>
<dbReference type="Pfam" id="PF00990">
    <property type="entry name" value="GGDEF"/>
    <property type="match status" value="1"/>
</dbReference>
<dbReference type="EMBL" id="QAXS01000051">
    <property type="protein sequence ID" value="PTV93117.1"/>
    <property type="molecule type" value="Genomic_DNA"/>
</dbReference>
<accession>A0A2T5RFI3</accession>
<dbReference type="Gene3D" id="3.30.70.270">
    <property type="match status" value="1"/>
</dbReference>
<dbReference type="GO" id="GO:0052621">
    <property type="term" value="F:diguanylate cyclase activity"/>
    <property type="evidence" value="ECO:0007669"/>
    <property type="project" value="TreeGrafter"/>
</dbReference>
<dbReference type="PANTHER" id="PTHR45138:SF9">
    <property type="entry name" value="DIGUANYLATE CYCLASE DGCM-RELATED"/>
    <property type="match status" value="1"/>
</dbReference>
<evidence type="ECO:0000256" key="1">
    <source>
        <dbReference type="SAM" id="Coils"/>
    </source>
</evidence>
<dbReference type="OrthoDB" id="9805474at2"/>
<gene>
    <name evidence="4" type="ORF">C8C76_1516</name>
</gene>
<dbReference type="CDD" id="cd01949">
    <property type="entry name" value="GGDEF"/>
    <property type="match status" value="1"/>
</dbReference>
<evidence type="ECO:0000313" key="5">
    <source>
        <dbReference type="Proteomes" id="UP000244089"/>
    </source>
</evidence>
<keyword evidence="2" id="KW-0812">Transmembrane</keyword>
<dbReference type="SUPFAM" id="SSF55073">
    <property type="entry name" value="Nucleotide cyclase"/>
    <property type="match status" value="1"/>
</dbReference>
<dbReference type="PANTHER" id="PTHR45138">
    <property type="entry name" value="REGULATORY COMPONENTS OF SENSORY TRANSDUCTION SYSTEM"/>
    <property type="match status" value="1"/>
</dbReference>
<comment type="caution">
    <text evidence="4">The sequence shown here is derived from an EMBL/GenBank/DDBJ whole genome shotgun (WGS) entry which is preliminary data.</text>
</comment>
<proteinExistence type="predicted"/>
<dbReference type="InterPro" id="IPR050469">
    <property type="entry name" value="Diguanylate_Cyclase"/>
</dbReference>
<dbReference type="InterPro" id="IPR000160">
    <property type="entry name" value="GGDEF_dom"/>
</dbReference>
<evidence type="ECO:0000313" key="4">
    <source>
        <dbReference type="EMBL" id="PTV93117.1"/>
    </source>
</evidence>
<evidence type="ECO:0000259" key="3">
    <source>
        <dbReference type="PROSITE" id="PS50887"/>
    </source>
</evidence>
<dbReference type="AlphaFoldDB" id="A0A2T5RFI3"/>
<sequence length="551" mass="64385">MIGVIKIKNFIIFLLLIILILLLPAAAAAEKDILVLHSYHQGLEWTDQISEGIRSVFPYQNEVKIYYEYLDTKRNFSQEYYDKLISLYREKARIIDFDAIIVSDNAAFDFIIEYGEELYPEAPVIFCGVNNLNKNFLEDQQDICGLVEKAEHRANLDLILKLHPALNKLIIINDRTLTGKNIKAELELILTEYEDRLNYEIWDSFTIPELQNRLLKMDQNNVIYLLVLNRDQNGNFISYNQGIEKIREVSQNPIYGTWDFYLGKGIVGGKLISAQEQGRQAALMAEDIISGENDFSGQIVDDISSKYYFDYNQLQKYKISQAELPADREIINRPQPFWERNYQFLYWGLIFLSLVIVVLLFVFYSKHQERQRIEKLNRELEEKVEERTKELRKMLITDDLTGLLSRRRILDLLEVELEKCRRYKRELSLLMLDLDFFKDINDSYGHQFGDQVLEKIGTILQRNTRKLDLVGRYGGEEFLVILPETDLKKAALVAEKLRQKIKNAEVTGRDFKLTASFGAVQFEKESSQQLIKRADDLLYKAKAEGRDRVES</sequence>
<dbReference type="FunFam" id="3.30.70.270:FF:000001">
    <property type="entry name" value="Diguanylate cyclase domain protein"/>
    <property type="match status" value="1"/>
</dbReference>